<name>A0AAW1R7E5_9CHLO</name>
<dbReference type="EMBL" id="JALJOR010000001">
    <property type="protein sequence ID" value="KAK9829465.1"/>
    <property type="molecule type" value="Genomic_DNA"/>
</dbReference>
<dbReference type="AlphaFoldDB" id="A0AAW1R7E5"/>
<reference evidence="1 2" key="1">
    <citation type="journal article" date="2024" name="Nat. Commun.">
        <title>Phylogenomics reveals the evolutionary origins of lichenization in chlorophyte algae.</title>
        <authorList>
            <person name="Puginier C."/>
            <person name="Libourel C."/>
            <person name="Otte J."/>
            <person name="Skaloud P."/>
            <person name="Haon M."/>
            <person name="Grisel S."/>
            <person name="Petersen M."/>
            <person name="Berrin J.G."/>
            <person name="Delaux P.M."/>
            <person name="Dal Grande F."/>
            <person name="Keller J."/>
        </authorList>
    </citation>
    <scope>NUCLEOTIDE SEQUENCE [LARGE SCALE GENOMIC DNA]</scope>
    <source>
        <strain evidence="1 2">SAG 2043</strain>
    </source>
</reference>
<evidence type="ECO:0000313" key="2">
    <source>
        <dbReference type="Proteomes" id="UP001489004"/>
    </source>
</evidence>
<proteinExistence type="predicted"/>
<organism evidence="1 2">
    <name type="scientific">[Myrmecia] bisecta</name>
    <dbReference type="NCBI Taxonomy" id="41462"/>
    <lineage>
        <taxon>Eukaryota</taxon>
        <taxon>Viridiplantae</taxon>
        <taxon>Chlorophyta</taxon>
        <taxon>core chlorophytes</taxon>
        <taxon>Trebouxiophyceae</taxon>
        <taxon>Trebouxiales</taxon>
        <taxon>Trebouxiaceae</taxon>
        <taxon>Myrmecia</taxon>
    </lineage>
</organism>
<sequence>MLRVHLLVLRPAAVQQDEPRVEGALYRGRLLMAQGAQGDAARLACVENKDLRDIIFKPPAEVPNSALGNAARMGRLEGVSVPVTALRDGRVFAEDDELRQLLVMHGAQDDCLLGRNLAARWQNAAFAIWQEGLGPTTYARATYGSLPDIDPPVH</sequence>
<keyword evidence="2" id="KW-1185">Reference proteome</keyword>
<gene>
    <name evidence="1" type="ORF">WJX72_006039</name>
</gene>
<evidence type="ECO:0000313" key="1">
    <source>
        <dbReference type="EMBL" id="KAK9829465.1"/>
    </source>
</evidence>
<dbReference type="Proteomes" id="UP001489004">
    <property type="component" value="Unassembled WGS sequence"/>
</dbReference>
<protein>
    <submittedName>
        <fullName evidence="1">Uncharacterized protein</fullName>
    </submittedName>
</protein>
<accession>A0AAW1R7E5</accession>
<comment type="caution">
    <text evidence="1">The sequence shown here is derived from an EMBL/GenBank/DDBJ whole genome shotgun (WGS) entry which is preliminary data.</text>
</comment>